<comment type="subcellular location">
    <subcellularLocation>
        <location evidence="1">Secreted</location>
    </subcellularLocation>
</comment>
<evidence type="ECO:0000256" key="2">
    <source>
        <dbReference type="ARBA" id="ARBA00022525"/>
    </source>
</evidence>
<dbReference type="InterPro" id="IPR050909">
    <property type="entry name" value="Bact_Autotransporter_VF"/>
</dbReference>
<sequence length="269" mass="27687">DISNSNFMSGHYQFSISPESSGLVENRGTINAAQRGLVAFVAPGVLNSGIINAHLGKVSLASGNTFTLDLYGDQLISLGVDGKVLQQVTGLDGQILSSLITNNGSIYADGGVVTIDVHAASQAVDSVINMSGVIQARTATEQNGTIILKGGDEGVVHVSGLLDASGLNAGETGGTIHVLGDQVGLYDYGTLNVSGDLGDGTLLFGGDYQGKGTVQNASETYIGPDTSIYADAITEGNGGRTIFWADRRMRFFGTLSARGGRDYGDGGFV</sequence>
<keyword evidence="2" id="KW-0964">Secreted</keyword>
<protein>
    <submittedName>
        <fullName evidence="4">Uncharacterized protein</fullName>
    </submittedName>
</protein>
<dbReference type="GO" id="GO:0005576">
    <property type="term" value="C:extracellular region"/>
    <property type="evidence" value="ECO:0007669"/>
    <property type="project" value="UniProtKB-SubCell"/>
</dbReference>
<evidence type="ECO:0000256" key="3">
    <source>
        <dbReference type="ARBA" id="ARBA00022729"/>
    </source>
</evidence>
<dbReference type="EMBL" id="UINC01169680">
    <property type="protein sequence ID" value="SVD73338.1"/>
    <property type="molecule type" value="Genomic_DNA"/>
</dbReference>
<dbReference type="InterPro" id="IPR012334">
    <property type="entry name" value="Pectin_lyas_fold"/>
</dbReference>
<feature type="non-terminal residue" evidence="4">
    <location>
        <position position="1"/>
    </location>
</feature>
<proteinExistence type="predicted"/>
<dbReference type="AlphaFoldDB" id="A0A382XST3"/>
<organism evidence="4">
    <name type="scientific">marine metagenome</name>
    <dbReference type="NCBI Taxonomy" id="408172"/>
    <lineage>
        <taxon>unclassified sequences</taxon>
        <taxon>metagenomes</taxon>
        <taxon>ecological metagenomes</taxon>
    </lineage>
</organism>
<reference evidence="4" key="1">
    <citation type="submission" date="2018-05" db="EMBL/GenBank/DDBJ databases">
        <authorList>
            <person name="Lanie J.A."/>
            <person name="Ng W.-L."/>
            <person name="Kazmierczak K.M."/>
            <person name="Andrzejewski T.M."/>
            <person name="Davidsen T.M."/>
            <person name="Wayne K.J."/>
            <person name="Tettelin H."/>
            <person name="Glass J.I."/>
            <person name="Rusch D."/>
            <person name="Podicherti R."/>
            <person name="Tsui H.-C.T."/>
            <person name="Winkler M.E."/>
        </authorList>
    </citation>
    <scope>NUCLEOTIDE SEQUENCE</scope>
</reference>
<evidence type="ECO:0000313" key="4">
    <source>
        <dbReference type="EMBL" id="SVD73338.1"/>
    </source>
</evidence>
<dbReference type="PANTHER" id="PTHR12338:SF8">
    <property type="entry name" value="HEME_HEMOPEXIN-BINDING PROTEIN"/>
    <property type="match status" value="1"/>
</dbReference>
<dbReference type="InterPro" id="IPR011050">
    <property type="entry name" value="Pectin_lyase_fold/virulence"/>
</dbReference>
<dbReference type="SUPFAM" id="SSF51126">
    <property type="entry name" value="Pectin lyase-like"/>
    <property type="match status" value="1"/>
</dbReference>
<gene>
    <name evidence="4" type="ORF">METZ01_LOCUS426192</name>
</gene>
<keyword evidence="3" id="KW-0732">Signal</keyword>
<feature type="non-terminal residue" evidence="4">
    <location>
        <position position="269"/>
    </location>
</feature>
<dbReference type="PANTHER" id="PTHR12338">
    <property type="entry name" value="AUTOTRANSPORTER"/>
    <property type="match status" value="1"/>
</dbReference>
<dbReference type="Gene3D" id="2.160.20.10">
    <property type="entry name" value="Single-stranded right-handed beta-helix, Pectin lyase-like"/>
    <property type="match status" value="1"/>
</dbReference>
<evidence type="ECO:0000256" key="1">
    <source>
        <dbReference type="ARBA" id="ARBA00004613"/>
    </source>
</evidence>
<accession>A0A382XST3</accession>
<name>A0A382XST3_9ZZZZ</name>